<proteinExistence type="predicted"/>
<gene>
    <name evidence="2" type="ORF">D9758_019093</name>
</gene>
<dbReference type="EMBL" id="JAACJM010000539">
    <property type="protein sequence ID" value="KAF5311562.1"/>
    <property type="molecule type" value="Genomic_DNA"/>
</dbReference>
<protein>
    <recommendedName>
        <fullName evidence="1">Reverse transcriptase domain-containing protein</fullName>
    </recommendedName>
</protein>
<dbReference type="InterPro" id="IPR000477">
    <property type="entry name" value="RT_dom"/>
</dbReference>
<accession>A0A8H5ET95</accession>
<dbReference type="Proteomes" id="UP000559256">
    <property type="component" value="Unassembled WGS sequence"/>
</dbReference>
<sequence>MRDQIVEANNLLNCFKPRLNPPNPLSSHFNATLLEEHNACTQLRGPSSPPSAFPSLNTEVCEADIESVKAYLTLHPHSNTCGVNDIPYFAILEIDNTDLCRLYHECFQTGKVPTPWLITLLSALPKCGKDLSDPNNYRAIALKSCFLKFSTLIVLHKLTMAAEEGNLIPPSQNGFCTGHRTHNNAFVLRSLLECAHDQNEILYVAFVDISNAFPSTNHNTLWNWLNDLGLTSMYYDWLQNVYCDMRYRLVQGDCVSDKGLEFSWETLLLHFYGTCTLLLFTSLPIVMT</sequence>
<name>A0A8H5ET95_9AGAR</name>
<comment type="caution">
    <text evidence="2">The sequence shown here is derived from an EMBL/GenBank/DDBJ whole genome shotgun (WGS) entry which is preliminary data.</text>
</comment>
<evidence type="ECO:0000259" key="1">
    <source>
        <dbReference type="Pfam" id="PF00078"/>
    </source>
</evidence>
<evidence type="ECO:0000313" key="3">
    <source>
        <dbReference type="Proteomes" id="UP000559256"/>
    </source>
</evidence>
<dbReference type="PANTHER" id="PTHR19446">
    <property type="entry name" value="REVERSE TRANSCRIPTASES"/>
    <property type="match status" value="1"/>
</dbReference>
<keyword evidence="3" id="KW-1185">Reference proteome</keyword>
<reference evidence="2 3" key="1">
    <citation type="journal article" date="2020" name="ISME J.">
        <title>Uncovering the hidden diversity of litter-decomposition mechanisms in mushroom-forming fungi.</title>
        <authorList>
            <person name="Floudas D."/>
            <person name="Bentzer J."/>
            <person name="Ahren D."/>
            <person name="Johansson T."/>
            <person name="Persson P."/>
            <person name="Tunlid A."/>
        </authorList>
    </citation>
    <scope>NUCLEOTIDE SEQUENCE [LARGE SCALE GENOMIC DNA]</scope>
    <source>
        <strain evidence="2 3">CBS 291.85</strain>
    </source>
</reference>
<dbReference type="OrthoDB" id="3049395at2759"/>
<dbReference type="Pfam" id="PF00078">
    <property type="entry name" value="RVT_1"/>
    <property type="match status" value="1"/>
</dbReference>
<dbReference type="AlphaFoldDB" id="A0A8H5ET95"/>
<evidence type="ECO:0000313" key="2">
    <source>
        <dbReference type="EMBL" id="KAF5311562.1"/>
    </source>
</evidence>
<organism evidence="2 3">
    <name type="scientific">Tetrapyrgos nigripes</name>
    <dbReference type="NCBI Taxonomy" id="182062"/>
    <lineage>
        <taxon>Eukaryota</taxon>
        <taxon>Fungi</taxon>
        <taxon>Dikarya</taxon>
        <taxon>Basidiomycota</taxon>
        <taxon>Agaricomycotina</taxon>
        <taxon>Agaricomycetes</taxon>
        <taxon>Agaricomycetidae</taxon>
        <taxon>Agaricales</taxon>
        <taxon>Marasmiineae</taxon>
        <taxon>Marasmiaceae</taxon>
        <taxon>Tetrapyrgos</taxon>
    </lineage>
</organism>
<feature type="domain" description="Reverse transcriptase" evidence="1">
    <location>
        <begin position="134"/>
        <end position="247"/>
    </location>
</feature>